<dbReference type="PANTHER" id="PTHR43441">
    <property type="entry name" value="RIBOSOMAL-PROTEIN-SERINE ACETYLTRANSFERASE"/>
    <property type="match status" value="1"/>
</dbReference>
<dbReference type="Proteomes" id="UP001595539">
    <property type="component" value="Unassembled WGS sequence"/>
</dbReference>
<dbReference type="PANTHER" id="PTHR43441:SF2">
    <property type="entry name" value="FAMILY ACETYLTRANSFERASE, PUTATIVE (AFU_ORTHOLOGUE AFUA_7G00850)-RELATED"/>
    <property type="match status" value="1"/>
</dbReference>
<gene>
    <name evidence="2" type="ORF">ACFOM8_17700</name>
</gene>
<keyword evidence="2" id="KW-0012">Acyltransferase</keyword>
<dbReference type="RefSeq" id="WP_377763491.1">
    <property type="nucleotide sequence ID" value="NZ_JBHRXY010000024.1"/>
</dbReference>
<reference evidence="3" key="1">
    <citation type="journal article" date="2019" name="Int. J. Syst. Evol. Microbiol.">
        <title>The Global Catalogue of Microorganisms (GCM) 10K type strain sequencing project: providing services to taxonomists for standard genome sequencing and annotation.</title>
        <authorList>
            <consortium name="The Broad Institute Genomics Platform"/>
            <consortium name="The Broad Institute Genome Sequencing Center for Infectious Disease"/>
            <person name="Wu L."/>
            <person name="Ma J."/>
        </authorList>
    </citation>
    <scope>NUCLEOTIDE SEQUENCE [LARGE SCALE GENOMIC DNA]</scope>
    <source>
        <strain evidence="3">KCTC 42473</strain>
    </source>
</reference>
<evidence type="ECO:0000259" key="1">
    <source>
        <dbReference type="PROSITE" id="PS51186"/>
    </source>
</evidence>
<dbReference type="Gene3D" id="3.40.630.30">
    <property type="match status" value="1"/>
</dbReference>
<evidence type="ECO:0000313" key="2">
    <source>
        <dbReference type="EMBL" id="MFC3631274.1"/>
    </source>
</evidence>
<dbReference type="EMBL" id="JBHRXY010000024">
    <property type="protein sequence ID" value="MFC3631274.1"/>
    <property type="molecule type" value="Genomic_DNA"/>
</dbReference>
<accession>A0ABV7U8S2</accession>
<dbReference type="Pfam" id="PF13302">
    <property type="entry name" value="Acetyltransf_3"/>
    <property type="match status" value="1"/>
</dbReference>
<keyword evidence="3" id="KW-1185">Reference proteome</keyword>
<dbReference type="InterPro" id="IPR000182">
    <property type="entry name" value="GNAT_dom"/>
</dbReference>
<dbReference type="GO" id="GO:0016746">
    <property type="term" value="F:acyltransferase activity"/>
    <property type="evidence" value="ECO:0007669"/>
    <property type="project" value="UniProtKB-KW"/>
</dbReference>
<organism evidence="2 3">
    <name type="scientific">Paracoccus angustae</name>
    <dbReference type="NCBI Taxonomy" id="1671480"/>
    <lineage>
        <taxon>Bacteria</taxon>
        <taxon>Pseudomonadati</taxon>
        <taxon>Pseudomonadota</taxon>
        <taxon>Alphaproteobacteria</taxon>
        <taxon>Rhodobacterales</taxon>
        <taxon>Paracoccaceae</taxon>
        <taxon>Paracoccus</taxon>
    </lineage>
</organism>
<dbReference type="PROSITE" id="PS51186">
    <property type="entry name" value="GNAT"/>
    <property type="match status" value="1"/>
</dbReference>
<keyword evidence="2" id="KW-0808">Transferase</keyword>
<dbReference type="SUPFAM" id="SSF55729">
    <property type="entry name" value="Acyl-CoA N-acyltransferases (Nat)"/>
    <property type="match status" value="1"/>
</dbReference>
<comment type="caution">
    <text evidence="2">The sequence shown here is derived from an EMBL/GenBank/DDBJ whole genome shotgun (WGS) entry which is preliminary data.</text>
</comment>
<dbReference type="InterPro" id="IPR051908">
    <property type="entry name" value="Ribosomal_N-acetyltransferase"/>
</dbReference>
<dbReference type="EC" id="2.3.-.-" evidence="2"/>
<protein>
    <submittedName>
        <fullName evidence="2">GNAT family N-acetyltransferase</fullName>
        <ecNumber evidence="2">2.3.-.-</ecNumber>
    </submittedName>
</protein>
<proteinExistence type="predicted"/>
<name>A0ABV7U8S2_9RHOB</name>
<dbReference type="InterPro" id="IPR016181">
    <property type="entry name" value="Acyl_CoA_acyltransferase"/>
</dbReference>
<evidence type="ECO:0000313" key="3">
    <source>
        <dbReference type="Proteomes" id="UP001595539"/>
    </source>
</evidence>
<feature type="domain" description="N-acetyltransferase" evidence="1">
    <location>
        <begin position="34"/>
        <end position="178"/>
    </location>
</feature>
<sequence>MDLADWSARPRPVRAPREGCYVRLEPLGHQHADTLFQAATAGGAEDRFRWLFESAPRNRAEFDAWIETASASSDPLFFAVIDKETGRAEGRQAMMRIDQAHGVIEIGNIMWGPALQQTRMATEALYLFADHVFALGYRCFEWRCNDLNASSKRAAIRFGFQPEGLFRQHMVVKGANRDTAWFAMTDQDWKRLCPSYQAWLSPDNFDAYGRQVRKLEDYRS</sequence>